<evidence type="ECO:0000313" key="3">
    <source>
        <dbReference type="EMBL" id="CAD7653621.1"/>
    </source>
</evidence>
<evidence type="ECO:0000313" key="4">
    <source>
        <dbReference type="Proteomes" id="UP000728032"/>
    </source>
</evidence>
<protein>
    <submittedName>
        <fullName evidence="3">Uncharacterized protein</fullName>
    </submittedName>
</protein>
<keyword evidence="2" id="KW-1133">Transmembrane helix</keyword>
<keyword evidence="2" id="KW-0472">Membrane</keyword>
<keyword evidence="4" id="KW-1185">Reference proteome</keyword>
<proteinExistence type="predicted"/>
<feature type="transmembrane region" description="Helical" evidence="2">
    <location>
        <begin position="173"/>
        <end position="197"/>
    </location>
</feature>
<gene>
    <name evidence="3" type="ORF">ONB1V03_LOCUS10274</name>
</gene>
<sequence>MSETMLSLRALFCPTLTSFISDTGAEGSLNSGYVADDPPPKYEPPPSYSTATARQLVHQIRGRLTPSGSIRMNFLSRTNPLTINSDTVPSNHQNSANDSKGFHSTGKVLFVSAVIPIAGIFVIYFLDYCIGSLWWLTLLYLLLQISVLIIRGRPEGTENLVSMLARDESTRSWLLPILTFQWNLIMPIATMILSIAFNRSHSASGLTWTQAVTFYPYWPDWTKSLSTVFQITPLFLVFFVGSVQL</sequence>
<evidence type="ECO:0000256" key="1">
    <source>
        <dbReference type="SAM" id="MobiDB-lite"/>
    </source>
</evidence>
<feature type="region of interest" description="Disordered" evidence="1">
    <location>
        <begin position="30"/>
        <end position="49"/>
    </location>
</feature>
<dbReference type="EMBL" id="CAJPVJ010006877">
    <property type="protein sequence ID" value="CAG2170808.1"/>
    <property type="molecule type" value="Genomic_DNA"/>
</dbReference>
<feature type="transmembrane region" description="Helical" evidence="2">
    <location>
        <begin position="108"/>
        <end position="126"/>
    </location>
</feature>
<accession>A0A7R9M5W1</accession>
<feature type="non-terminal residue" evidence="3">
    <location>
        <position position="1"/>
    </location>
</feature>
<dbReference type="Proteomes" id="UP000728032">
    <property type="component" value="Unassembled WGS sequence"/>
</dbReference>
<evidence type="ECO:0000256" key="2">
    <source>
        <dbReference type="SAM" id="Phobius"/>
    </source>
</evidence>
<keyword evidence="2" id="KW-0812">Transmembrane</keyword>
<dbReference type="OrthoDB" id="6366319at2759"/>
<feature type="transmembrane region" description="Helical" evidence="2">
    <location>
        <begin position="224"/>
        <end position="243"/>
    </location>
</feature>
<reference evidence="3" key="1">
    <citation type="submission" date="2020-11" db="EMBL/GenBank/DDBJ databases">
        <authorList>
            <person name="Tran Van P."/>
        </authorList>
    </citation>
    <scope>NUCLEOTIDE SEQUENCE</scope>
</reference>
<organism evidence="3">
    <name type="scientific">Oppiella nova</name>
    <dbReference type="NCBI Taxonomy" id="334625"/>
    <lineage>
        <taxon>Eukaryota</taxon>
        <taxon>Metazoa</taxon>
        <taxon>Ecdysozoa</taxon>
        <taxon>Arthropoda</taxon>
        <taxon>Chelicerata</taxon>
        <taxon>Arachnida</taxon>
        <taxon>Acari</taxon>
        <taxon>Acariformes</taxon>
        <taxon>Sarcoptiformes</taxon>
        <taxon>Oribatida</taxon>
        <taxon>Brachypylina</taxon>
        <taxon>Oppioidea</taxon>
        <taxon>Oppiidae</taxon>
        <taxon>Oppiella</taxon>
    </lineage>
</organism>
<feature type="transmembrane region" description="Helical" evidence="2">
    <location>
        <begin position="132"/>
        <end position="152"/>
    </location>
</feature>
<dbReference type="AlphaFoldDB" id="A0A7R9M5W1"/>
<name>A0A7R9M5W1_9ACAR</name>
<dbReference type="EMBL" id="OC921702">
    <property type="protein sequence ID" value="CAD7653621.1"/>
    <property type="molecule type" value="Genomic_DNA"/>
</dbReference>